<dbReference type="AlphaFoldDB" id="A0A0C2YSP3"/>
<dbReference type="EMBL" id="JXSL01000030">
    <property type="protein sequence ID" value="KIL97740.1"/>
    <property type="molecule type" value="Genomic_DNA"/>
</dbReference>
<evidence type="ECO:0000313" key="3">
    <source>
        <dbReference type="Proteomes" id="UP000031971"/>
    </source>
</evidence>
<gene>
    <name evidence="2" type="ORF">CCC_00801</name>
</gene>
<keyword evidence="1" id="KW-1133">Transmembrane helix</keyword>
<feature type="transmembrane region" description="Helical" evidence="1">
    <location>
        <begin position="165"/>
        <end position="184"/>
    </location>
</feature>
<protein>
    <submittedName>
        <fullName evidence="2">Uncharacterized protein</fullName>
    </submittedName>
</protein>
<comment type="caution">
    <text evidence="2">The sequence shown here is derived from an EMBL/GenBank/DDBJ whole genome shotgun (WGS) entry which is preliminary data.</text>
</comment>
<dbReference type="SUPFAM" id="SSF53756">
    <property type="entry name" value="UDP-Glycosyltransferase/glycogen phosphorylase"/>
    <property type="match status" value="1"/>
</dbReference>
<dbReference type="STRING" id="272627.CCC_00801"/>
<evidence type="ECO:0000256" key="1">
    <source>
        <dbReference type="SAM" id="Phobius"/>
    </source>
</evidence>
<reference evidence="2 3" key="1">
    <citation type="submission" date="2015-01" db="EMBL/GenBank/DDBJ databases">
        <title>Genome Sequence of Magnetospirillum magnetotacticum Strain MS-1.</title>
        <authorList>
            <person name="Marinov G.K."/>
            <person name="Smalley M.D."/>
            <person name="DeSalvo G."/>
        </authorList>
    </citation>
    <scope>NUCLEOTIDE SEQUENCE [LARGE SCALE GENOMIC DNA]</scope>
    <source>
        <strain evidence="2 3">MS-1</strain>
    </source>
</reference>
<sequence length="568" mass="64598">MIILDELSAPLLVWRTWRGETPRVLLVDPILPPLKRPLEKLLAWAKGRGAAELIDDHPECAAEWAYPKLLMTTDLFTIIEPWQNSHHRFDLADGDSDYGFAVKLLATMHTYFRYSSAFLLHRHAADPAVKPEDLEIPPEILGLTRAWYGPDTLAGVTARWRPNRLINVAVALFGLAAALVFTLTRLRRHAPREPVFVMADHNGDWRDDALYEALGQGGELVVVMRNAEIRKDAAKRGKTWRQCLPGDGVFDPADALQAAAQAIRDSWAIWRRWGVLAPSLYATVALLPWRRLVQRALFNRWRPRYFWSRDDYNVEHVLRRQELHRFGAQQHGLNHAAQGIGIVVPHLRWVSMDVYYTIGTAFHRHYRDSWPADMELRSIGAFAFTREYLARQHRSSRDILIMARFVIGNPEFVRTVRMTAEAFPERTILVQIKRGYPHDAQIAAFIEECSHGLANVVYTTEPVYDLISRADYVISDPSTIVVETIQLGTPVLNLDIMPDTKTSIFHEFPGLCVSSAEETVAQLRRWISGEESYDPSRFSALVALTRQPYYDQVCQGMGLPVPPVAAVA</sequence>
<dbReference type="Gene3D" id="3.40.50.12580">
    <property type="match status" value="1"/>
</dbReference>
<accession>A0A0C2YSP3</accession>
<proteinExistence type="predicted"/>
<name>A0A0C2YSP3_PARME</name>
<keyword evidence="3" id="KW-1185">Reference proteome</keyword>
<evidence type="ECO:0000313" key="2">
    <source>
        <dbReference type="EMBL" id="KIL97740.1"/>
    </source>
</evidence>
<dbReference type="InterPro" id="IPR043148">
    <property type="entry name" value="TagF_C"/>
</dbReference>
<keyword evidence="1" id="KW-0812">Transmembrane</keyword>
<keyword evidence="1" id="KW-0472">Membrane</keyword>
<organism evidence="2 3">
    <name type="scientific">Paramagnetospirillum magnetotacticum MS-1</name>
    <dbReference type="NCBI Taxonomy" id="272627"/>
    <lineage>
        <taxon>Bacteria</taxon>
        <taxon>Pseudomonadati</taxon>
        <taxon>Pseudomonadota</taxon>
        <taxon>Alphaproteobacteria</taxon>
        <taxon>Rhodospirillales</taxon>
        <taxon>Magnetospirillaceae</taxon>
        <taxon>Paramagnetospirillum</taxon>
    </lineage>
</organism>
<dbReference type="Proteomes" id="UP000031971">
    <property type="component" value="Unassembled WGS sequence"/>
</dbReference>